<evidence type="ECO:0000313" key="2">
    <source>
        <dbReference type="Proteomes" id="UP000250358"/>
    </source>
</evidence>
<reference evidence="1 2" key="1">
    <citation type="submission" date="2018-06" db="EMBL/GenBank/DDBJ databases">
        <authorList>
            <consortium name="Pathogen Informatics"/>
            <person name="Doyle S."/>
        </authorList>
    </citation>
    <scope>NUCLEOTIDE SEQUENCE [LARGE SCALE GENOMIC DNA]</scope>
    <source>
        <strain evidence="1 2">NCTC11165</strain>
    </source>
</reference>
<gene>
    <name evidence="1" type="ORF">NCTC11165_00982</name>
</gene>
<name>A0A2X1C8K2_BREDI</name>
<evidence type="ECO:0000313" key="1">
    <source>
        <dbReference type="EMBL" id="SPU43006.1"/>
    </source>
</evidence>
<dbReference type="Proteomes" id="UP000250358">
    <property type="component" value="Unassembled WGS sequence"/>
</dbReference>
<proteinExistence type="predicted"/>
<sequence>MTDFFDLGEDDERVLDALRALLRETGLDPYLDLRTPDRASRAGGVLLVLNRAERLLEELRGLDEGVAAAGDWEAIVFKTDPDLPGLYKADARAPAVLTDDAAARGATVMDRARDATRREAVARALDLIGDLRRAVRIQG</sequence>
<dbReference type="RefSeq" id="WP_128115265.1">
    <property type="nucleotide sequence ID" value="NZ_UAQM01000002.1"/>
</dbReference>
<accession>A0A2X1C8K2</accession>
<organism evidence="1 2">
    <name type="scientific">Brevundimonas diminuta</name>
    <name type="common">Pseudomonas diminuta</name>
    <dbReference type="NCBI Taxonomy" id="293"/>
    <lineage>
        <taxon>Bacteria</taxon>
        <taxon>Pseudomonadati</taxon>
        <taxon>Pseudomonadota</taxon>
        <taxon>Alphaproteobacteria</taxon>
        <taxon>Caulobacterales</taxon>
        <taxon>Caulobacteraceae</taxon>
        <taxon>Brevundimonas</taxon>
    </lineage>
</organism>
<dbReference type="EMBL" id="UAQM01000002">
    <property type="protein sequence ID" value="SPU43006.1"/>
    <property type="molecule type" value="Genomic_DNA"/>
</dbReference>
<dbReference type="AlphaFoldDB" id="A0A2X1C8K2"/>
<protein>
    <submittedName>
        <fullName evidence="1">Uncharacterized protein</fullName>
    </submittedName>
</protein>